<dbReference type="EMBL" id="GBXM01072275">
    <property type="protein sequence ID" value="JAH36302.1"/>
    <property type="molecule type" value="Transcribed_RNA"/>
</dbReference>
<organism evidence="1">
    <name type="scientific">Anguilla anguilla</name>
    <name type="common">European freshwater eel</name>
    <name type="synonym">Muraena anguilla</name>
    <dbReference type="NCBI Taxonomy" id="7936"/>
    <lineage>
        <taxon>Eukaryota</taxon>
        <taxon>Metazoa</taxon>
        <taxon>Chordata</taxon>
        <taxon>Craniata</taxon>
        <taxon>Vertebrata</taxon>
        <taxon>Euteleostomi</taxon>
        <taxon>Actinopterygii</taxon>
        <taxon>Neopterygii</taxon>
        <taxon>Teleostei</taxon>
        <taxon>Anguilliformes</taxon>
        <taxon>Anguillidae</taxon>
        <taxon>Anguilla</taxon>
    </lineage>
</organism>
<sequence>MSGVRENKVTCNISACVPMFSARQVGRPQP</sequence>
<dbReference type="AlphaFoldDB" id="A0A0E9S532"/>
<protein>
    <submittedName>
        <fullName evidence="1">Uncharacterized protein</fullName>
    </submittedName>
</protein>
<proteinExistence type="predicted"/>
<accession>A0A0E9S532</accession>
<reference evidence="1" key="2">
    <citation type="journal article" date="2015" name="Fish Shellfish Immunol.">
        <title>Early steps in the European eel (Anguilla anguilla)-Vibrio vulnificus interaction in the gills: Role of the RtxA13 toxin.</title>
        <authorList>
            <person name="Callol A."/>
            <person name="Pajuelo D."/>
            <person name="Ebbesson L."/>
            <person name="Teles M."/>
            <person name="MacKenzie S."/>
            <person name="Amaro C."/>
        </authorList>
    </citation>
    <scope>NUCLEOTIDE SEQUENCE</scope>
</reference>
<reference evidence="1" key="1">
    <citation type="submission" date="2014-11" db="EMBL/GenBank/DDBJ databases">
        <authorList>
            <person name="Amaro Gonzalez C."/>
        </authorList>
    </citation>
    <scope>NUCLEOTIDE SEQUENCE</scope>
</reference>
<evidence type="ECO:0000313" key="1">
    <source>
        <dbReference type="EMBL" id="JAH36302.1"/>
    </source>
</evidence>
<name>A0A0E9S532_ANGAN</name>